<dbReference type="InterPro" id="IPR011009">
    <property type="entry name" value="Kinase-like_dom_sf"/>
</dbReference>
<dbReference type="SUPFAM" id="SSF56112">
    <property type="entry name" value="Protein kinase-like (PK-like)"/>
    <property type="match status" value="1"/>
</dbReference>
<feature type="compositionally biased region" description="Basic residues" evidence="1">
    <location>
        <begin position="190"/>
        <end position="201"/>
    </location>
</feature>
<keyword evidence="4" id="KW-1185">Reference proteome</keyword>
<protein>
    <recommendedName>
        <fullName evidence="2">Protein kinase domain-containing protein</fullName>
    </recommendedName>
</protein>
<dbReference type="Gene3D" id="1.10.510.10">
    <property type="entry name" value="Transferase(Phosphotransferase) domain 1"/>
    <property type="match status" value="1"/>
</dbReference>
<dbReference type="OrthoDB" id="4062651at2759"/>
<dbReference type="GO" id="GO:0005524">
    <property type="term" value="F:ATP binding"/>
    <property type="evidence" value="ECO:0007669"/>
    <property type="project" value="InterPro"/>
</dbReference>
<evidence type="ECO:0000256" key="1">
    <source>
        <dbReference type="SAM" id="MobiDB-lite"/>
    </source>
</evidence>
<gene>
    <name evidence="3" type="ORF">CERZMDRAFT_102041</name>
</gene>
<dbReference type="Proteomes" id="UP000799539">
    <property type="component" value="Unassembled WGS sequence"/>
</dbReference>
<feature type="region of interest" description="Disordered" evidence="1">
    <location>
        <begin position="177"/>
        <end position="221"/>
    </location>
</feature>
<evidence type="ECO:0000313" key="3">
    <source>
        <dbReference type="EMBL" id="KAF2207776.1"/>
    </source>
</evidence>
<feature type="domain" description="Protein kinase" evidence="2">
    <location>
        <begin position="1"/>
        <end position="221"/>
    </location>
</feature>
<dbReference type="InterPro" id="IPR000719">
    <property type="entry name" value="Prot_kinase_dom"/>
</dbReference>
<name>A0A6A6F227_9PEZI</name>
<evidence type="ECO:0000259" key="2">
    <source>
        <dbReference type="PROSITE" id="PS50011"/>
    </source>
</evidence>
<dbReference type="EMBL" id="ML992700">
    <property type="protein sequence ID" value="KAF2207776.1"/>
    <property type="molecule type" value="Genomic_DNA"/>
</dbReference>
<organism evidence="3 4">
    <name type="scientific">Cercospora zeae-maydis SCOH1-5</name>
    <dbReference type="NCBI Taxonomy" id="717836"/>
    <lineage>
        <taxon>Eukaryota</taxon>
        <taxon>Fungi</taxon>
        <taxon>Dikarya</taxon>
        <taxon>Ascomycota</taxon>
        <taxon>Pezizomycotina</taxon>
        <taxon>Dothideomycetes</taxon>
        <taxon>Dothideomycetidae</taxon>
        <taxon>Mycosphaerellales</taxon>
        <taxon>Mycosphaerellaceae</taxon>
        <taxon>Cercospora</taxon>
    </lineage>
</organism>
<accession>A0A6A6F227</accession>
<dbReference type="GO" id="GO:0004672">
    <property type="term" value="F:protein kinase activity"/>
    <property type="evidence" value="ECO:0007669"/>
    <property type="project" value="InterPro"/>
</dbReference>
<dbReference type="PROSITE" id="PS50011">
    <property type="entry name" value="PROTEIN_KINASE_DOM"/>
    <property type="match status" value="1"/>
</dbReference>
<reference evidence="3" key="1">
    <citation type="journal article" date="2020" name="Stud. Mycol.">
        <title>101 Dothideomycetes genomes: a test case for predicting lifestyles and emergence of pathogens.</title>
        <authorList>
            <person name="Haridas S."/>
            <person name="Albert R."/>
            <person name="Binder M."/>
            <person name="Bloem J."/>
            <person name="Labutti K."/>
            <person name="Salamov A."/>
            <person name="Andreopoulos B."/>
            <person name="Baker S."/>
            <person name="Barry K."/>
            <person name="Bills G."/>
            <person name="Bluhm B."/>
            <person name="Cannon C."/>
            <person name="Castanera R."/>
            <person name="Culley D."/>
            <person name="Daum C."/>
            <person name="Ezra D."/>
            <person name="Gonzalez J."/>
            <person name="Henrissat B."/>
            <person name="Kuo A."/>
            <person name="Liang C."/>
            <person name="Lipzen A."/>
            <person name="Lutzoni F."/>
            <person name="Magnuson J."/>
            <person name="Mondo S."/>
            <person name="Nolan M."/>
            <person name="Ohm R."/>
            <person name="Pangilinan J."/>
            <person name="Park H.-J."/>
            <person name="Ramirez L."/>
            <person name="Alfaro M."/>
            <person name="Sun H."/>
            <person name="Tritt A."/>
            <person name="Yoshinaga Y."/>
            <person name="Zwiers L.-H."/>
            <person name="Turgeon B."/>
            <person name="Goodwin S."/>
            <person name="Spatafora J."/>
            <person name="Crous P."/>
            <person name="Grigoriev I."/>
        </authorList>
    </citation>
    <scope>NUCLEOTIDE SEQUENCE</scope>
    <source>
        <strain evidence="3">SCOH1-5</strain>
    </source>
</reference>
<dbReference type="AlphaFoldDB" id="A0A6A6F227"/>
<evidence type="ECO:0000313" key="4">
    <source>
        <dbReference type="Proteomes" id="UP000799539"/>
    </source>
</evidence>
<proteinExistence type="predicted"/>
<sequence>MTSSKVTTTSLPTEQFVYKGFTFYHFLIHGEEGFRFEVVASHREIEMVNHIIPRHRNVMPPARALMYVALPKQDREGLGRLICGSLYEWSPGRSLADLLDQSPQTGKGFPSSLKAKWCLQLCEAMTHVHTAAHNWHQVLKPPNVLLDSEQNIIVVDWEQCGATPFVLAPEAAGTLDVRKSSEEISSGRPRLIHSKYAGPRRRNQESSPIGRSSPVRVKAIH</sequence>